<accession>A0A1I4WWX4</accession>
<evidence type="ECO:0000313" key="2">
    <source>
        <dbReference type="Proteomes" id="UP000199398"/>
    </source>
</evidence>
<dbReference type="STRING" id="455193.SAMN05421805_103111"/>
<proteinExistence type="predicted"/>
<name>A0A1I4WWX4_9PSEU</name>
<dbReference type="AlphaFoldDB" id="A0A1I4WWX4"/>
<dbReference type="RefSeq" id="WP_093150176.1">
    <property type="nucleotide sequence ID" value="NZ_FOUP01000003.1"/>
</dbReference>
<dbReference type="Proteomes" id="UP000199398">
    <property type="component" value="Unassembled WGS sequence"/>
</dbReference>
<reference evidence="1 2" key="1">
    <citation type="submission" date="2016-10" db="EMBL/GenBank/DDBJ databases">
        <authorList>
            <person name="de Groot N.N."/>
        </authorList>
    </citation>
    <scope>NUCLEOTIDE SEQUENCE [LARGE SCALE GENOMIC DNA]</scope>
    <source>
        <strain evidence="1 2">CPCC 201259</strain>
    </source>
</reference>
<sequence length="69" mass="7523">MAILLCSYPATFTGSAQRYGGRLGKQGMDLGGFTMRPGLFRAGRILGRFQSFFGSAEMLRAGHHRLLGK</sequence>
<protein>
    <submittedName>
        <fullName evidence="1">Uncharacterized protein</fullName>
    </submittedName>
</protein>
<gene>
    <name evidence="1" type="ORF">SAMN05421805_103111</name>
</gene>
<dbReference type="EMBL" id="FOUP01000003">
    <property type="protein sequence ID" value="SFN18007.1"/>
    <property type="molecule type" value="Genomic_DNA"/>
</dbReference>
<evidence type="ECO:0000313" key="1">
    <source>
        <dbReference type="EMBL" id="SFN18007.1"/>
    </source>
</evidence>
<organism evidence="1 2">
    <name type="scientific">Saccharopolyspora antimicrobica</name>
    <dbReference type="NCBI Taxonomy" id="455193"/>
    <lineage>
        <taxon>Bacteria</taxon>
        <taxon>Bacillati</taxon>
        <taxon>Actinomycetota</taxon>
        <taxon>Actinomycetes</taxon>
        <taxon>Pseudonocardiales</taxon>
        <taxon>Pseudonocardiaceae</taxon>
        <taxon>Saccharopolyspora</taxon>
    </lineage>
</organism>